<dbReference type="Proteomes" id="UP001345963">
    <property type="component" value="Unassembled WGS sequence"/>
</dbReference>
<feature type="region of interest" description="Disordered" evidence="1">
    <location>
        <begin position="101"/>
        <end position="127"/>
    </location>
</feature>
<reference evidence="2 3" key="1">
    <citation type="submission" date="2021-07" db="EMBL/GenBank/DDBJ databases">
        <authorList>
            <person name="Palmer J.M."/>
        </authorList>
    </citation>
    <scope>NUCLEOTIDE SEQUENCE [LARGE SCALE GENOMIC DNA]</scope>
    <source>
        <strain evidence="2 3">AT_MEX2019</strain>
        <tissue evidence="2">Muscle</tissue>
    </source>
</reference>
<evidence type="ECO:0000313" key="2">
    <source>
        <dbReference type="EMBL" id="MED6237385.1"/>
    </source>
</evidence>
<gene>
    <name evidence="2" type="ORF">ATANTOWER_023904</name>
</gene>
<name>A0ABU7AIR2_9TELE</name>
<keyword evidence="3" id="KW-1185">Reference proteome</keyword>
<proteinExistence type="predicted"/>
<protein>
    <submittedName>
        <fullName evidence="2">Uncharacterized protein</fullName>
    </submittedName>
</protein>
<dbReference type="EMBL" id="JAHUTI010015200">
    <property type="protein sequence ID" value="MED6237385.1"/>
    <property type="molecule type" value="Genomic_DNA"/>
</dbReference>
<comment type="caution">
    <text evidence="2">The sequence shown here is derived from an EMBL/GenBank/DDBJ whole genome shotgun (WGS) entry which is preliminary data.</text>
</comment>
<sequence length="159" mass="18246">MATRKTQREIKIKQKTFQQARTLLKQNLIEKLQIQSKPQRKDIPQQMTTHSKDRERHSEREQTQGGSKPHRHSQHPLVESGKVKPKQGPTEAYLHTRHIHNALPNRDGTPKTIQKLDRATGGRGVSTDVVLPHMNTKETKIKIGPCHPKVKSKSWVTQI</sequence>
<accession>A0ABU7AIR2</accession>
<organism evidence="2 3">
    <name type="scientific">Ataeniobius toweri</name>
    <dbReference type="NCBI Taxonomy" id="208326"/>
    <lineage>
        <taxon>Eukaryota</taxon>
        <taxon>Metazoa</taxon>
        <taxon>Chordata</taxon>
        <taxon>Craniata</taxon>
        <taxon>Vertebrata</taxon>
        <taxon>Euteleostomi</taxon>
        <taxon>Actinopterygii</taxon>
        <taxon>Neopterygii</taxon>
        <taxon>Teleostei</taxon>
        <taxon>Neoteleostei</taxon>
        <taxon>Acanthomorphata</taxon>
        <taxon>Ovalentaria</taxon>
        <taxon>Atherinomorphae</taxon>
        <taxon>Cyprinodontiformes</taxon>
        <taxon>Goodeidae</taxon>
        <taxon>Ataeniobius</taxon>
    </lineage>
</organism>
<evidence type="ECO:0000256" key="1">
    <source>
        <dbReference type="SAM" id="MobiDB-lite"/>
    </source>
</evidence>
<feature type="region of interest" description="Disordered" evidence="1">
    <location>
        <begin position="32"/>
        <end position="89"/>
    </location>
</feature>
<feature type="compositionally biased region" description="Basic and acidic residues" evidence="1">
    <location>
        <begin position="50"/>
        <end position="62"/>
    </location>
</feature>
<evidence type="ECO:0000313" key="3">
    <source>
        <dbReference type="Proteomes" id="UP001345963"/>
    </source>
</evidence>